<keyword evidence="1" id="KW-1133">Transmembrane helix</keyword>
<organism evidence="2 3">
    <name type="scientific">Algoriphagus namhaensis</name>
    <dbReference type="NCBI Taxonomy" id="915353"/>
    <lineage>
        <taxon>Bacteria</taxon>
        <taxon>Pseudomonadati</taxon>
        <taxon>Bacteroidota</taxon>
        <taxon>Cytophagia</taxon>
        <taxon>Cytophagales</taxon>
        <taxon>Cyclobacteriaceae</taxon>
        <taxon>Algoriphagus</taxon>
    </lineage>
</organism>
<proteinExistence type="predicted"/>
<reference evidence="3" key="1">
    <citation type="journal article" date="2019" name="Int. J. Syst. Evol. Microbiol.">
        <title>The Global Catalogue of Microorganisms (GCM) 10K type strain sequencing project: providing services to taxonomists for standard genome sequencing and annotation.</title>
        <authorList>
            <consortium name="The Broad Institute Genomics Platform"/>
            <consortium name="The Broad Institute Genome Sequencing Center for Infectious Disease"/>
            <person name="Wu L."/>
            <person name="Ma J."/>
        </authorList>
    </citation>
    <scope>NUCLEOTIDE SEQUENCE [LARGE SCALE GENOMIC DNA]</scope>
    <source>
        <strain evidence="3">CCUG 60523</strain>
    </source>
</reference>
<accession>A0ABV8AUL3</accession>
<evidence type="ECO:0000256" key="1">
    <source>
        <dbReference type="SAM" id="Phobius"/>
    </source>
</evidence>
<keyword evidence="1" id="KW-0812">Transmembrane</keyword>
<dbReference type="RefSeq" id="WP_377907035.1">
    <property type="nucleotide sequence ID" value="NZ_JBHRZS010000007.1"/>
</dbReference>
<dbReference type="Proteomes" id="UP001595805">
    <property type="component" value="Unassembled WGS sequence"/>
</dbReference>
<keyword evidence="1" id="KW-0472">Membrane</keyword>
<protein>
    <recommendedName>
        <fullName evidence="4">RND transporter</fullName>
    </recommendedName>
</protein>
<feature type="transmembrane region" description="Helical" evidence="1">
    <location>
        <begin position="59"/>
        <end position="77"/>
    </location>
</feature>
<name>A0ABV8AUL3_9BACT</name>
<sequence>MEQKKSQITQALVTNWKTVALLCLTLGLAPFTPEPHFWGKLKWVFGGANGMQAMDWFDFLFHGAPWFLAIFILVIKLKDYSAKRTH</sequence>
<feature type="transmembrane region" description="Helical" evidence="1">
    <location>
        <begin position="12"/>
        <end position="31"/>
    </location>
</feature>
<evidence type="ECO:0008006" key="4">
    <source>
        <dbReference type="Google" id="ProtNLM"/>
    </source>
</evidence>
<gene>
    <name evidence="2" type="ORF">ACFOSV_15940</name>
</gene>
<dbReference type="EMBL" id="JBHRZS010000007">
    <property type="protein sequence ID" value="MFC3881687.1"/>
    <property type="molecule type" value="Genomic_DNA"/>
</dbReference>
<comment type="caution">
    <text evidence="2">The sequence shown here is derived from an EMBL/GenBank/DDBJ whole genome shotgun (WGS) entry which is preliminary data.</text>
</comment>
<evidence type="ECO:0000313" key="3">
    <source>
        <dbReference type="Proteomes" id="UP001595805"/>
    </source>
</evidence>
<keyword evidence="3" id="KW-1185">Reference proteome</keyword>
<evidence type="ECO:0000313" key="2">
    <source>
        <dbReference type="EMBL" id="MFC3881687.1"/>
    </source>
</evidence>